<evidence type="ECO:0000313" key="6">
    <source>
        <dbReference type="Proteomes" id="UP000570010"/>
    </source>
</evidence>
<gene>
    <name evidence="4" type="ORF">G4D64_00225</name>
    <name evidence="3" type="ORF">H1Z61_00225</name>
</gene>
<proteinExistence type="inferred from homology"/>
<accession>A0A6B3VPU6</accession>
<dbReference type="AlphaFoldDB" id="A0A6B3VPU6"/>
<comment type="similarity">
    <text evidence="1">In the N-terminal section; belongs to the LXG family.</text>
</comment>
<feature type="domain" description="LXG" evidence="2">
    <location>
        <begin position="1"/>
        <end position="235"/>
    </location>
</feature>
<reference evidence="3 6" key="2">
    <citation type="submission" date="2020-07" db="EMBL/GenBank/DDBJ databases">
        <authorList>
            <person name="Feng H."/>
        </authorList>
    </citation>
    <scope>NUCLEOTIDE SEQUENCE [LARGE SCALE GENOMIC DNA]</scope>
    <source>
        <strain evidence="3">S-12</strain>
        <strain evidence="6">s-12</strain>
    </source>
</reference>
<dbReference type="PROSITE" id="PS51756">
    <property type="entry name" value="LXG"/>
    <property type="match status" value="1"/>
</dbReference>
<dbReference type="EMBL" id="JAAIWN010000001">
    <property type="protein sequence ID" value="NEY79969.1"/>
    <property type="molecule type" value="Genomic_DNA"/>
</dbReference>
<comment type="caution">
    <text evidence="4">The sequence shown here is derived from an EMBL/GenBank/DDBJ whole genome shotgun (WGS) entry which is preliminary data.</text>
</comment>
<dbReference type="Proteomes" id="UP000472971">
    <property type="component" value="Unassembled WGS sequence"/>
</dbReference>
<evidence type="ECO:0000256" key="1">
    <source>
        <dbReference type="ARBA" id="ARBA00034117"/>
    </source>
</evidence>
<keyword evidence="5" id="KW-1185">Reference proteome</keyword>
<evidence type="ECO:0000313" key="5">
    <source>
        <dbReference type="Proteomes" id="UP000472971"/>
    </source>
</evidence>
<evidence type="ECO:0000313" key="4">
    <source>
        <dbReference type="EMBL" id="NEY79969.1"/>
    </source>
</evidence>
<dbReference type="Pfam" id="PF04740">
    <property type="entry name" value="LXG"/>
    <property type="match status" value="1"/>
</dbReference>
<dbReference type="InterPro" id="IPR006829">
    <property type="entry name" value="LXG_dom"/>
</dbReference>
<protein>
    <submittedName>
        <fullName evidence="3">LXG domain-containing protein</fullName>
    </submittedName>
</protein>
<evidence type="ECO:0000259" key="2">
    <source>
        <dbReference type="PROSITE" id="PS51756"/>
    </source>
</evidence>
<dbReference type="Proteomes" id="UP000570010">
    <property type="component" value="Unassembled WGS sequence"/>
</dbReference>
<evidence type="ECO:0000313" key="3">
    <source>
        <dbReference type="EMBL" id="MBA4535593.1"/>
    </source>
</evidence>
<name>A0A6B3VPU6_9BACI</name>
<dbReference type="EMBL" id="JACEIO010000001">
    <property type="protein sequence ID" value="MBA4535593.1"/>
    <property type="molecule type" value="Genomic_DNA"/>
</dbReference>
<dbReference type="RefSeq" id="WP_163238868.1">
    <property type="nucleotide sequence ID" value="NZ_JAAIWN010000001.1"/>
</dbReference>
<organism evidence="4 5">
    <name type="scientific">Bacillus aquiflavi</name>
    <dbReference type="NCBI Taxonomy" id="2672567"/>
    <lineage>
        <taxon>Bacteria</taxon>
        <taxon>Bacillati</taxon>
        <taxon>Bacillota</taxon>
        <taxon>Bacilli</taxon>
        <taxon>Bacillales</taxon>
        <taxon>Bacillaceae</taxon>
        <taxon>Bacillus</taxon>
    </lineage>
</organism>
<reference evidence="4 5" key="1">
    <citation type="submission" date="2020-02" db="EMBL/GenBank/DDBJ databases">
        <title>Bacillus aquiflavi sp. nov., isolated from yellow water of strong flavor Chinese baijiu in Yibin region of China.</title>
        <authorList>
            <person name="Xie J."/>
        </authorList>
    </citation>
    <scope>NUCLEOTIDE SEQUENCE [LARGE SCALE GENOMIC DNA]</scope>
    <source>
        <strain evidence="4 5">3H-10</strain>
    </source>
</reference>
<sequence length="495" mass="54639">MKVLKVSEIYSGIDQLIQKKNNERKQFLAIKNAITNILNLDDALKGKGGEAIRNHFSVLHMPVLDLFDSFIDNYVQELKDIKQMVGNYESQDGFVRQDFIEQDVKNGISKVEKLTHDIVKSINEHLNSVSDIVAVSPVNTAQFDAEINNANTQIEKTITDLNHLDQNSTSKLEPSSNGLQQIQQLTAKISDTTKTGIFQSQNTLHDYVILLRNTIVSFGAAYMNSGKHLKIGDLSFKMFKKDGKVFIKVRGKEISNLRDFEKYRKMLVENMGGRWKWSRDFVTNLVNDGVPLYKNFDEKFFKSNSNKFLNSQFDDLGGYITRLNQSSLKVAGNTFKNEMKVWSSFTGWKEASTFTKFGKGAGILGLGLTVWDNATGNFRNANTGEWEYTGGKQIKKFAVDTTVDIGAGAAAMAAGAAAGSLFLPPAGTIVGAVVGATAFAAVNWKFGDPPQSIVDHTKNLANKAVDKAVDIASKAVDKIGDCIGGIGKKLDKVFW</sequence>